<evidence type="ECO:0000256" key="1">
    <source>
        <dbReference type="ARBA" id="ARBA00004611"/>
    </source>
</evidence>
<sequence>MSNARATSKAATAGSSTKKIAASPSRSRVSKNNDPTSSSHSRLVGASSKIAGSSMHAGGGGGNQATQVYLDGMNVTPQSLLFTRTKGSDKSAAAASGRERAKAAKKTPDNTSGVSMMASSTSSVFSESEGGSSAGGDSGKSLDAILSGVPSMKVLAGPVASAKKTEASDDGDGDGLVGIDDSGHLDATTSTAGLRPKSELDGRPGITGRGETKAVQGPVTIRFTETPTMMLFEWHSICVGQDTPDHGIVVAKNRKYLEMCGSKRGSDSYVENRTQTLQLAQKTKEVMTAPPATRDAASSATNWDIFDSTQADIDMSGNDHDDAALDTTPNKSKAAVDAENVDVQLTKQVDEIVSASLASPGCLLLTDGAELLGDLKARQRALQPSSRHKPTATSSSHHHVGASGDSKAVRGTSRTVTNSRAIAGASTSSTTTIGGGGSSANVNGSAANNNQPSSSQSDVTSGDIISGSHADISRSSANSDGSNSADGKGANNAYAAANTNVDLADIIAEQKTQEVLASTGLLKTLQVLERAVQQNFYHDRHLLYRNFPRLSSGASQPTRLGAGGNSLSSSMVNVFDKSNELEKLWGFSCALTAGRTVSCVAWNPVNDDLLAVSYGQFDADAAESDGLVLFWSLKNPEYPERVYKLGCGVTSIDFSRLHPNLLAVGFHNGIVALFDTRKDDAAPILSSDSHSGSHLDVVWQVKWVHKGSERGESIVSVSSDGRVTEWSMKKGLSFSDLMTLKRVPNPLMGSEARIDGVIARQASGNCIEFAQNDSSVYFVGTEDGNIHKCSCSYNEQYLETYYGHTAAVYAIHMSPFWNQLLLSCSADWTVKLWHEADQHEVLNFRSVDLCHGVYGVAWCPNDATIFGSVTEDGRIEIWDLEQSVLDPIVTHFPKEDVHCTCISFAPSSPVLVVGDSTGEVGVYRVPTLAEGRCVGQSIEDQIERLKRAVRPHQGE</sequence>
<feature type="repeat" description="WD" evidence="12">
    <location>
        <begin position="801"/>
        <end position="833"/>
    </location>
</feature>
<evidence type="ECO:0000313" key="14">
    <source>
        <dbReference type="EMBL" id="ETV78329.1"/>
    </source>
</evidence>
<gene>
    <name evidence="14" type="ORF">H257_07914</name>
</gene>
<dbReference type="GO" id="GO:0045504">
    <property type="term" value="F:dynein heavy chain binding"/>
    <property type="evidence" value="ECO:0007669"/>
    <property type="project" value="TreeGrafter"/>
</dbReference>
<dbReference type="GeneID" id="20809910"/>
<proteinExistence type="predicted"/>
<name>W4GH00_APHAT</name>
<comment type="subcellular location">
    <subcellularLocation>
        <location evidence="1">Cytoplasm</location>
        <location evidence="1">Cytoskeleton</location>
        <location evidence="1">Flagellum axoneme</location>
    </subcellularLocation>
    <subcellularLocation>
        <location evidence="9">Dynein axonemal particle</location>
    </subcellularLocation>
</comment>
<dbReference type="PANTHER" id="PTHR12442">
    <property type="entry name" value="DYNEIN INTERMEDIATE CHAIN"/>
    <property type="match status" value="1"/>
</dbReference>
<dbReference type="Gene3D" id="2.130.10.10">
    <property type="entry name" value="YVTN repeat-like/Quinoprotein amine dehydrogenase"/>
    <property type="match status" value="2"/>
</dbReference>
<evidence type="ECO:0000256" key="12">
    <source>
        <dbReference type="PROSITE-ProRule" id="PRU00221"/>
    </source>
</evidence>
<evidence type="ECO:0000256" key="9">
    <source>
        <dbReference type="ARBA" id="ARBA00024190"/>
    </source>
</evidence>
<dbReference type="InterPro" id="IPR001680">
    <property type="entry name" value="WD40_rpt"/>
</dbReference>
<organism evidence="14">
    <name type="scientific">Aphanomyces astaci</name>
    <name type="common">Crayfish plague agent</name>
    <dbReference type="NCBI Taxonomy" id="112090"/>
    <lineage>
        <taxon>Eukaryota</taxon>
        <taxon>Sar</taxon>
        <taxon>Stramenopiles</taxon>
        <taxon>Oomycota</taxon>
        <taxon>Saprolegniomycetes</taxon>
        <taxon>Saprolegniales</taxon>
        <taxon>Verrucalvaceae</taxon>
        <taxon>Aphanomyces</taxon>
    </lineage>
</organism>
<evidence type="ECO:0000256" key="2">
    <source>
        <dbReference type="ARBA" id="ARBA00022490"/>
    </source>
</evidence>
<evidence type="ECO:0000256" key="8">
    <source>
        <dbReference type="ARBA" id="ARBA00023273"/>
    </source>
</evidence>
<keyword evidence="3 12" id="KW-0853">WD repeat</keyword>
<dbReference type="SMART" id="SM00320">
    <property type="entry name" value="WD40"/>
    <property type="match status" value="5"/>
</dbReference>
<feature type="compositionally biased region" description="Low complexity" evidence="13">
    <location>
        <begin position="111"/>
        <end position="131"/>
    </location>
</feature>
<dbReference type="PROSITE" id="PS50082">
    <property type="entry name" value="WD_REPEATS_2"/>
    <property type="match status" value="1"/>
</dbReference>
<evidence type="ECO:0000256" key="6">
    <source>
        <dbReference type="ARBA" id="ARBA00023069"/>
    </source>
</evidence>
<dbReference type="FunFam" id="2.130.10.10:FF:001248">
    <property type="entry name" value="WD repeat domain 78"/>
    <property type="match status" value="1"/>
</dbReference>
<feature type="compositionally biased region" description="Basic and acidic residues" evidence="13">
    <location>
        <begin position="97"/>
        <end position="108"/>
    </location>
</feature>
<keyword evidence="2" id="KW-0963">Cytoplasm</keyword>
<evidence type="ECO:0000256" key="13">
    <source>
        <dbReference type="SAM" id="MobiDB-lite"/>
    </source>
</evidence>
<feature type="region of interest" description="Disordered" evidence="13">
    <location>
        <begin position="1"/>
        <end position="70"/>
    </location>
</feature>
<dbReference type="PANTHER" id="PTHR12442:SF12">
    <property type="entry name" value="DYNEIN AXONEMAL INTERMEDIATE CHAIN 4"/>
    <property type="match status" value="1"/>
</dbReference>
<keyword evidence="8" id="KW-0966">Cell projection</keyword>
<dbReference type="VEuPathDB" id="FungiDB:H257_07914"/>
<protein>
    <recommendedName>
        <fullName evidence="10">Dynein axonemal intermediate chain 4</fullName>
    </recommendedName>
    <alternativeName>
        <fullName evidence="11">WD repeat-containing protein 78</fullName>
    </alternativeName>
</protein>
<feature type="region of interest" description="Disordered" evidence="13">
    <location>
        <begin position="379"/>
        <end position="487"/>
    </location>
</feature>
<dbReference type="InterPro" id="IPR036322">
    <property type="entry name" value="WD40_repeat_dom_sf"/>
</dbReference>
<dbReference type="GO" id="GO:0120293">
    <property type="term" value="C:dynein axonemal particle"/>
    <property type="evidence" value="ECO:0007669"/>
    <property type="project" value="UniProtKB-SubCell"/>
</dbReference>
<dbReference type="OrthoDB" id="10259804at2759"/>
<keyword evidence="6" id="KW-0969">Cilium</keyword>
<feature type="compositionally biased region" description="Low complexity" evidence="13">
    <location>
        <begin position="439"/>
        <end position="457"/>
    </location>
</feature>
<feature type="compositionally biased region" description="Basic residues" evidence="13">
    <location>
        <begin position="386"/>
        <end position="400"/>
    </location>
</feature>
<evidence type="ECO:0000256" key="4">
    <source>
        <dbReference type="ARBA" id="ARBA00022737"/>
    </source>
</evidence>
<evidence type="ECO:0000256" key="7">
    <source>
        <dbReference type="ARBA" id="ARBA00023212"/>
    </source>
</evidence>
<dbReference type="GO" id="GO:0045503">
    <property type="term" value="F:dynein light chain binding"/>
    <property type="evidence" value="ECO:0007669"/>
    <property type="project" value="TreeGrafter"/>
</dbReference>
<dbReference type="InterPro" id="IPR050687">
    <property type="entry name" value="Dynein_IC"/>
</dbReference>
<evidence type="ECO:0000256" key="5">
    <source>
        <dbReference type="ARBA" id="ARBA00022846"/>
    </source>
</evidence>
<keyword evidence="5" id="KW-0282">Flagellum</keyword>
<feature type="compositionally biased region" description="Polar residues" evidence="13">
    <location>
        <begin position="24"/>
        <end position="41"/>
    </location>
</feature>
<dbReference type="STRING" id="112090.W4GH00"/>
<evidence type="ECO:0000256" key="10">
    <source>
        <dbReference type="ARBA" id="ARBA00040002"/>
    </source>
</evidence>
<dbReference type="AlphaFoldDB" id="W4GH00"/>
<dbReference type="PROSITE" id="PS50294">
    <property type="entry name" value="WD_REPEATS_REGION"/>
    <property type="match status" value="1"/>
</dbReference>
<reference evidence="14" key="1">
    <citation type="submission" date="2013-12" db="EMBL/GenBank/DDBJ databases">
        <title>The Genome Sequence of Aphanomyces astaci APO3.</title>
        <authorList>
            <consortium name="The Broad Institute Genomics Platform"/>
            <person name="Russ C."/>
            <person name="Tyler B."/>
            <person name="van West P."/>
            <person name="Dieguez-Uribeondo J."/>
            <person name="Young S.K."/>
            <person name="Zeng Q."/>
            <person name="Gargeya S."/>
            <person name="Fitzgerald M."/>
            <person name="Abouelleil A."/>
            <person name="Alvarado L."/>
            <person name="Chapman S.B."/>
            <person name="Gainer-Dewar J."/>
            <person name="Goldberg J."/>
            <person name="Griggs A."/>
            <person name="Gujja S."/>
            <person name="Hansen M."/>
            <person name="Howarth C."/>
            <person name="Imamovic A."/>
            <person name="Ireland A."/>
            <person name="Larimer J."/>
            <person name="McCowan C."/>
            <person name="Murphy C."/>
            <person name="Pearson M."/>
            <person name="Poon T.W."/>
            <person name="Priest M."/>
            <person name="Roberts A."/>
            <person name="Saif S."/>
            <person name="Shea T."/>
            <person name="Sykes S."/>
            <person name="Wortman J."/>
            <person name="Nusbaum C."/>
            <person name="Birren B."/>
        </authorList>
    </citation>
    <scope>NUCLEOTIDE SEQUENCE [LARGE SCALE GENOMIC DNA]</scope>
    <source>
        <strain evidence="14">APO3</strain>
    </source>
</reference>
<dbReference type="EMBL" id="KI913130">
    <property type="protein sequence ID" value="ETV78329.1"/>
    <property type="molecule type" value="Genomic_DNA"/>
</dbReference>
<feature type="compositionally biased region" description="Low complexity" evidence="13">
    <location>
        <begin position="421"/>
        <end position="432"/>
    </location>
</feature>
<feature type="region of interest" description="Disordered" evidence="13">
    <location>
        <begin position="82"/>
        <end position="142"/>
    </location>
</feature>
<dbReference type="GO" id="GO:0003341">
    <property type="term" value="P:cilium movement"/>
    <property type="evidence" value="ECO:0007669"/>
    <property type="project" value="TreeGrafter"/>
</dbReference>
<evidence type="ECO:0000256" key="3">
    <source>
        <dbReference type="ARBA" id="ARBA00022574"/>
    </source>
</evidence>
<feature type="compositionally biased region" description="Low complexity" evidence="13">
    <location>
        <begin position="475"/>
        <end position="487"/>
    </location>
</feature>
<feature type="compositionally biased region" description="Low complexity" evidence="13">
    <location>
        <begin position="1"/>
        <end position="23"/>
    </location>
</feature>
<keyword evidence="7" id="KW-0206">Cytoskeleton</keyword>
<dbReference type="SUPFAM" id="SSF50978">
    <property type="entry name" value="WD40 repeat-like"/>
    <property type="match status" value="1"/>
</dbReference>
<evidence type="ECO:0000256" key="11">
    <source>
        <dbReference type="ARBA" id="ARBA00041557"/>
    </source>
</evidence>
<keyword evidence="4" id="KW-0677">Repeat</keyword>
<dbReference type="GO" id="GO:0005858">
    <property type="term" value="C:axonemal dynein complex"/>
    <property type="evidence" value="ECO:0007669"/>
    <property type="project" value="TreeGrafter"/>
</dbReference>
<dbReference type="InterPro" id="IPR015943">
    <property type="entry name" value="WD40/YVTN_repeat-like_dom_sf"/>
</dbReference>
<feature type="region of interest" description="Disordered" evidence="13">
    <location>
        <begin position="163"/>
        <end position="212"/>
    </location>
</feature>
<dbReference type="RefSeq" id="XP_009831910.1">
    <property type="nucleotide sequence ID" value="XM_009833608.1"/>
</dbReference>
<accession>W4GH00</accession>
<dbReference type="Pfam" id="PF00400">
    <property type="entry name" value="WD40"/>
    <property type="match status" value="2"/>
</dbReference>